<dbReference type="RefSeq" id="XP_014666213.1">
    <property type="nucleotide sequence ID" value="XM_014810727.1"/>
</dbReference>
<dbReference type="Proteomes" id="UP000695022">
    <property type="component" value="Unplaced"/>
</dbReference>
<dbReference type="PANTHER" id="PTHR14256">
    <property type="entry name" value="NADH-UBIQUINONE OXIDOREDUCTASE MLRQ SUBUNIT"/>
    <property type="match status" value="1"/>
</dbReference>
<name>A0ABM1E1Z4_PRICU</name>
<evidence type="ECO:0000313" key="1">
    <source>
        <dbReference type="Proteomes" id="UP000695022"/>
    </source>
</evidence>
<dbReference type="PANTHER" id="PTHR14256:SF3">
    <property type="entry name" value="NORMAL MUCOSA OF ESOPHAGUS-SPECIFIC GENE 1 PROTEIN"/>
    <property type="match status" value="1"/>
</dbReference>
<sequence>MSRSMNSGMKTFGFGLRAMKKHPEIIPVTVILGIACTGAIAYPIYSLFFKTDVTIDGGRTARWDSVNPEKPQKFLTFGQEYKSNPEVEKLRAEIA</sequence>
<evidence type="ECO:0000313" key="2">
    <source>
        <dbReference type="RefSeq" id="XP_014666213.1"/>
    </source>
</evidence>
<dbReference type="GeneID" id="106808145"/>
<dbReference type="RefSeq" id="XP_014666215.1">
    <property type="nucleotide sequence ID" value="XM_014810729.1"/>
</dbReference>
<protein>
    <submittedName>
        <fullName evidence="2 3">Normal mucosa of esophagus-specific gene 1 protein-like</fullName>
    </submittedName>
</protein>
<gene>
    <name evidence="2 3" type="primary">LOC106808145</name>
</gene>
<organism evidence="1 3">
    <name type="scientific">Priapulus caudatus</name>
    <name type="common">Priapulid worm</name>
    <dbReference type="NCBI Taxonomy" id="37621"/>
    <lineage>
        <taxon>Eukaryota</taxon>
        <taxon>Metazoa</taxon>
        <taxon>Ecdysozoa</taxon>
        <taxon>Scalidophora</taxon>
        <taxon>Priapulida</taxon>
        <taxon>Priapulimorpha</taxon>
        <taxon>Priapulimorphida</taxon>
        <taxon>Priapulidae</taxon>
        <taxon>Priapulus</taxon>
    </lineage>
</organism>
<proteinExistence type="predicted"/>
<evidence type="ECO:0000313" key="3">
    <source>
        <dbReference type="RefSeq" id="XP_014666215.1"/>
    </source>
</evidence>
<dbReference type="InterPro" id="IPR010530">
    <property type="entry name" value="B12D"/>
</dbReference>
<reference evidence="2 3" key="1">
    <citation type="submission" date="2025-05" db="UniProtKB">
        <authorList>
            <consortium name="RefSeq"/>
        </authorList>
    </citation>
    <scope>IDENTIFICATION</scope>
</reference>
<accession>A0ABM1E1Z4</accession>
<keyword evidence="1" id="KW-1185">Reference proteome</keyword>
<dbReference type="Pfam" id="PF06522">
    <property type="entry name" value="B12D"/>
    <property type="match status" value="1"/>
</dbReference>